<dbReference type="EMBL" id="JRES01000857">
    <property type="protein sequence ID" value="KNC27708.1"/>
    <property type="molecule type" value="Genomic_DNA"/>
</dbReference>
<organism evidence="1 2">
    <name type="scientific">Lucilia cuprina</name>
    <name type="common">Green bottle fly</name>
    <name type="synonym">Australian sheep blowfly</name>
    <dbReference type="NCBI Taxonomy" id="7375"/>
    <lineage>
        <taxon>Eukaryota</taxon>
        <taxon>Metazoa</taxon>
        <taxon>Ecdysozoa</taxon>
        <taxon>Arthropoda</taxon>
        <taxon>Hexapoda</taxon>
        <taxon>Insecta</taxon>
        <taxon>Pterygota</taxon>
        <taxon>Neoptera</taxon>
        <taxon>Endopterygota</taxon>
        <taxon>Diptera</taxon>
        <taxon>Brachycera</taxon>
        <taxon>Muscomorpha</taxon>
        <taxon>Oestroidea</taxon>
        <taxon>Calliphoridae</taxon>
        <taxon>Luciliinae</taxon>
        <taxon>Lucilia</taxon>
    </lineage>
</organism>
<dbReference type="AlphaFoldDB" id="A0A0L0C5N8"/>
<reference evidence="1 2" key="1">
    <citation type="journal article" date="2015" name="Nat. Commun.">
        <title>Lucilia cuprina genome unlocks parasitic fly biology to underpin future interventions.</title>
        <authorList>
            <person name="Anstead C.A."/>
            <person name="Korhonen P.K."/>
            <person name="Young N.D."/>
            <person name="Hall R.S."/>
            <person name="Jex A.R."/>
            <person name="Murali S.C."/>
            <person name="Hughes D.S."/>
            <person name="Lee S.F."/>
            <person name="Perry T."/>
            <person name="Stroehlein A.J."/>
            <person name="Ansell B.R."/>
            <person name="Breugelmans B."/>
            <person name="Hofmann A."/>
            <person name="Qu J."/>
            <person name="Dugan S."/>
            <person name="Lee S.L."/>
            <person name="Chao H."/>
            <person name="Dinh H."/>
            <person name="Han Y."/>
            <person name="Doddapaneni H.V."/>
            <person name="Worley K.C."/>
            <person name="Muzny D.M."/>
            <person name="Ioannidis P."/>
            <person name="Waterhouse R.M."/>
            <person name="Zdobnov E.M."/>
            <person name="James P.J."/>
            <person name="Bagnall N.H."/>
            <person name="Kotze A.C."/>
            <person name="Gibbs R.A."/>
            <person name="Richards S."/>
            <person name="Batterham P."/>
            <person name="Gasser R.B."/>
        </authorList>
    </citation>
    <scope>NUCLEOTIDE SEQUENCE [LARGE SCALE GENOMIC DNA]</scope>
    <source>
        <strain evidence="1 2">LS</strain>
        <tissue evidence="1">Full body</tissue>
    </source>
</reference>
<evidence type="ECO:0000313" key="1">
    <source>
        <dbReference type="EMBL" id="KNC27708.1"/>
    </source>
</evidence>
<sequence>MPPEPTDEHWLFYHYIQVSPKALPVGKALRARFLPGNIKSAPEPNRPCMSITGRFVGVAILELLVEAGIRCTLNTLTQFNQFNWFIILNTHVLNCETKSSSCGNINDWKTKIIKFIYNRSQPASNHDTYNQ</sequence>
<gene>
    <name evidence="1" type="ORF">FF38_11334</name>
</gene>
<evidence type="ECO:0000313" key="2">
    <source>
        <dbReference type="Proteomes" id="UP000037069"/>
    </source>
</evidence>
<accession>A0A0L0C5N8</accession>
<name>A0A0L0C5N8_LUCCU</name>
<dbReference type="Proteomes" id="UP000037069">
    <property type="component" value="Unassembled WGS sequence"/>
</dbReference>
<protein>
    <submittedName>
        <fullName evidence="1">Uncharacterized protein</fullName>
    </submittedName>
</protein>
<keyword evidence="2" id="KW-1185">Reference proteome</keyword>
<proteinExistence type="predicted"/>
<comment type="caution">
    <text evidence="1">The sequence shown here is derived from an EMBL/GenBank/DDBJ whole genome shotgun (WGS) entry which is preliminary data.</text>
</comment>